<reference evidence="6 7" key="1">
    <citation type="submission" date="2020-06" db="EMBL/GenBank/DDBJ databases">
        <title>The yeast mating-type switching endonuclease HO is a domesticated member of an unorthodox homing genetic element family.</title>
        <authorList>
            <person name="Coughlan A.Y."/>
            <person name="Lombardi L."/>
            <person name="Braun-Galleani S."/>
            <person name="Martos A.R."/>
            <person name="Galeote V."/>
            <person name="Bigey F."/>
            <person name="Dequin S."/>
            <person name="Byrne K.P."/>
            <person name="Wolfe K.H."/>
        </authorList>
    </citation>
    <scope>NUCLEOTIDE SEQUENCE [LARGE SCALE GENOMIC DNA]</scope>
    <source>
        <strain evidence="6 7">CBS2947</strain>
    </source>
</reference>
<dbReference type="InterPro" id="IPR007232">
    <property type="entry name" value="Rad52_Rad59_Rad22"/>
</dbReference>
<evidence type="ECO:0000256" key="2">
    <source>
        <dbReference type="ARBA" id="ARBA00022763"/>
    </source>
</evidence>
<comment type="similarity">
    <text evidence="1 5">Belongs to the RAD52 family.</text>
</comment>
<dbReference type="OrthoDB" id="206565at2759"/>
<keyword evidence="5" id="KW-0539">Nucleus</keyword>
<dbReference type="Proteomes" id="UP000510647">
    <property type="component" value="Chromosome 5"/>
</dbReference>
<keyword evidence="4 5" id="KW-0234">DNA repair</keyword>
<dbReference type="GO" id="GO:0005634">
    <property type="term" value="C:nucleus"/>
    <property type="evidence" value="ECO:0007669"/>
    <property type="project" value="UniProtKB-SubCell"/>
</dbReference>
<dbReference type="InterPro" id="IPR042525">
    <property type="entry name" value="Rad52_Rad59_Rad22_sf"/>
</dbReference>
<keyword evidence="3 5" id="KW-0233">DNA recombination</keyword>
<dbReference type="GO" id="GO:0006312">
    <property type="term" value="P:mitotic recombination"/>
    <property type="evidence" value="ECO:0007669"/>
    <property type="project" value="TreeGrafter"/>
</dbReference>
<dbReference type="InterPro" id="IPR041247">
    <property type="entry name" value="Rad52_fam"/>
</dbReference>
<evidence type="ECO:0000256" key="3">
    <source>
        <dbReference type="ARBA" id="ARBA00023172"/>
    </source>
</evidence>
<dbReference type="AlphaFoldDB" id="A0A7H9HUT5"/>
<evidence type="ECO:0000313" key="6">
    <source>
        <dbReference type="EMBL" id="QLQ80806.1"/>
    </source>
</evidence>
<evidence type="ECO:0000256" key="1">
    <source>
        <dbReference type="ARBA" id="ARBA00006638"/>
    </source>
</evidence>
<protein>
    <recommendedName>
        <fullName evidence="5">DNA repair protein RAD59</fullName>
    </recommendedName>
</protein>
<evidence type="ECO:0000256" key="5">
    <source>
        <dbReference type="PIRNR" id="PIRNR022936"/>
    </source>
</evidence>
<gene>
    <name evidence="6" type="ORF">HG537_0E01610</name>
</gene>
<name>A0A7H9HUT5_9SACH</name>
<keyword evidence="2 5" id="KW-0227">DNA damage</keyword>
<dbReference type="PANTHER" id="PTHR12132">
    <property type="entry name" value="DNA REPAIR AND RECOMBINATION PROTEIN RAD52, RAD59"/>
    <property type="match status" value="1"/>
</dbReference>
<evidence type="ECO:0000256" key="4">
    <source>
        <dbReference type="ARBA" id="ARBA00023204"/>
    </source>
</evidence>
<organism evidence="6 7">
    <name type="scientific">Torulaspora globosa</name>
    <dbReference type="NCBI Taxonomy" id="48254"/>
    <lineage>
        <taxon>Eukaryota</taxon>
        <taxon>Fungi</taxon>
        <taxon>Dikarya</taxon>
        <taxon>Ascomycota</taxon>
        <taxon>Saccharomycotina</taxon>
        <taxon>Saccharomycetes</taxon>
        <taxon>Saccharomycetales</taxon>
        <taxon>Saccharomycetaceae</taxon>
        <taxon>Torulaspora</taxon>
    </lineage>
</organism>
<proteinExistence type="inferred from homology"/>
<dbReference type="EMBL" id="CP059271">
    <property type="protein sequence ID" value="QLQ80806.1"/>
    <property type="molecule type" value="Genomic_DNA"/>
</dbReference>
<comment type="subcellular location">
    <subcellularLocation>
        <location evidence="5">Nucleus</location>
    </subcellularLocation>
</comment>
<dbReference type="GO" id="GO:0000724">
    <property type="term" value="P:double-strand break repair via homologous recombination"/>
    <property type="evidence" value="ECO:0007669"/>
    <property type="project" value="TreeGrafter"/>
</dbReference>
<dbReference type="InterPro" id="IPR016810">
    <property type="entry name" value="Rad59"/>
</dbReference>
<evidence type="ECO:0000313" key="7">
    <source>
        <dbReference type="Proteomes" id="UP000510647"/>
    </source>
</evidence>
<accession>A0A7H9HUT5</accession>
<dbReference type="Gene3D" id="3.30.390.80">
    <property type="entry name" value="DNA repair protein Rad52/59/22"/>
    <property type="match status" value="1"/>
</dbReference>
<dbReference type="Pfam" id="PF04098">
    <property type="entry name" value="Rad52_Rad22"/>
    <property type="match status" value="1"/>
</dbReference>
<dbReference type="GO" id="GO:0045002">
    <property type="term" value="P:double-strand break repair via single-strand annealing"/>
    <property type="evidence" value="ECO:0007669"/>
    <property type="project" value="InterPro"/>
</dbReference>
<dbReference type="PANTHER" id="PTHR12132:SF2">
    <property type="entry name" value="DNA REPAIR PROTEIN RAD59"/>
    <property type="match status" value="1"/>
</dbReference>
<dbReference type="PIRSF" id="PIRSF022936">
    <property type="entry name" value="RAD59_fungi"/>
    <property type="match status" value="1"/>
</dbReference>
<keyword evidence="7" id="KW-1185">Reference proteome</keyword>
<dbReference type="SUPFAM" id="SSF54768">
    <property type="entry name" value="dsRNA-binding domain-like"/>
    <property type="match status" value="1"/>
</dbReference>
<comment type="subunit">
    <text evidence="5">Interacts with RAD51 and RAD52.</text>
</comment>
<comment type="function">
    <text evidence="5">Involved in the repair of double-strand breaks in DNA during vegetative growth via recombination and single-strand annealing. Anneals complementary single-stranded DNA.</text>
</comment>
<sequence length="197" mass="22383">MSSYHSKPVGYSNTVFKAGPNIDLKELEIQEDWYGRPASSWAVHRIGLLQAKIENLSYRIYHSSRYGKHELSRLIPGYVLRQVANEVFGFDGWTMQVLQLEGHEKSSEVGDERYSVLAEAEVEIRLKDGTNTRSGGFGCATMSSKGESYAKAKKEAVNDAFKRALLSFEKIILEHRIKVENNYYVSGVYASDKNRYK</sequence>